<organism evidence="1">
    <name type="scientific">bioreactor metagenome</name>
    <dbReference type="NCBI Taxonomy" id="1076179"/>
    <lineage>
        <taxon>unclassified sequences</taxon>
        <taxon>metagenomes</taxon>
        <taxon>ecological metagenomes</taxon>
    </lineage>
</organism>
<name>A0A645CFV8_9ZZZZ</name>
<reference evidence="1" key="1">
    <citation type="submission" date="2019-08" db="EMBL/GenBank/DDBJ databases">
        <authorList>
            <person name="Kucharzyk K."/>
            <person name="Murdoch R.W."/>
            <person name="Higgins S."/>
            <person name="Loffler F."/>
        </authorList>
    </citation>
    <scope>NUCLEOTIDE SEQUENCE</scope>
</reference>
<evidence type="ECO:0000313" key="1">
    <source>
        <dbReference type="EMBL" id="MPM75834.1"/>
    </source>
</evidence>
<protein>
    <submittedName>
        <fullName evidence="1">Uncharacterized protein</fullName>
    </submittedName>
</protein>
<proteinExistence type="predicted"/>
<sequence length="113" mass="12229">MPGGNRPLHVWPAQVQVAVGQSKDLVNLAVFHNLKGRRLRFGKQPQLGNIELHLPGGQIGIFGLPLSEQSRGRHHIFSPQRGGLLKNSPFGGVIKGELQKPGAVPQVHKNKGT</sequence>
<dbReference type="EMBL" id="VSSQ01026896">
    <property type="protein sequence ID" value="MPM75834.1"/>
    <property type="molecule type" value="Genomic_DNA"/>
</dbReference>
<accession>A0A645CFV8</accession>
<comment type="caution">
    <text evidence="1">The sequence shown here is derived from an EMBL/GenBank/DDBJ whole genome shotgun (WGS) entry which is preliminary data.</text>
</comment>
<dbReference type="AlphaFoldDB" id="A0A645CFV8"/>
<gene>
    <name evidence="1" type="ORF">SDC9_122828</name>
</gene>